<evidence type="ECO:0000313" key="3">
    <source>
        <dbReference type="Proteomes" id="UP000286947"/>
    </source>
</evidence>
<dbReference type="EMBL" id="PQSP01000007">
    <property type="protein sequence ID" value="RUS66035.1"/>
    <property type="molecule type" value="Genomic_DNA"/>
</dbReference>
<dbReference type="SUPFAM" id="SSF53955">
    <property type="entry name" value="Lysozyme-like"/>
    <property type="match status" value="1"/>
</dbReference>
<accession>A0A433SBC9</accession>
<dbReference type="Gene3D" id="1.10.3810.10">
    <property type="entry name" value="Biosynthetic peptidoglycan transglycosylase-like"/>
    <property type="match status" value="1"/>
</dbReference>
<evidence type="ECO:0000313" key="2">
    <source>
        <dbReference type="EMBL" id="RUS66035.1"/>
    </source>
</evidence>
<proteinExistence type="predicted"/>
<dbReference type="RefSeq" id="WP_126980573.1">
    <property type="nucleotide sequence ID" value="NZ_PQSP01000007.1"/>
</dbReference>
<evidence type="ECO:0000259" key="1">
    <source>
        <dbReference type="Pfam" id="PF00912"/>
    </source>
</evidence>
<feature type="domain" description="Glycosyl transferase family 51" evidence="1">
    <location>
        <begin position="125"/>
        <end position="205"/>
    </location>
</feature>
<keyword evidence="2" id="KW-0808">Transferase</keyword>
<name>A0A433SBC9_9BURK</name>
<dbReference type="EC" id="2.4.2.-" evidence="2"/>
<gene>
    <name evidence="2" type="primary">mtgA_3</name>
    <name evidence="2" type="ORF">CUZ56_02393</name>
</gene>
<comment type="caution">
    <text evidence="2">The sequence shown here is derived from an EMBL/GenBank/DDBJ whole genome shotgun (WGS) entry which is preliminary data.</text>
</comment>
<dbReference type="AlphaFoldDB" id="A0A433SBC9"/>
<reference evidence="2 3" key="1">
    <citation type="submission" date="2018-01" db="EMBL/GenBank/DDBJ databases">
        <title>Saezia sanguinis gen. nov., sp. nov., in the order Burkholderiales isolated from human blood.</title>
        <authorList>
            <person name="Medina-Pascual M.J."/>
            <person name="Valdezate S."/>
            <person name="Monzon S."/>
            <person name="Cuesta I."/>
            <person name="Carrasco G."/>
            <person name="Villalon P."/>
            <person name="Saez-Nieto J.A."/>
        </authorList>
    </citation>
    <scope>NUCLEOTIDE SEQUENCE [LARGE SCALE GENOMIC DNA]</scope>
    <source>
        <strain evidence="2 3">CNM695-12</strain>
    </source>
</reference>
<dbReference type="InterPro" id="IPR023346">
    <property type="entry name" value="Lysozyme-like_dom_sf"/>
</dbReference>
<dbReference type="InterPro" id="IPR036950">
    <property type="entry name" value="PBP_transglycosylase"/>
</dbReference>
<dbReference type="GO" id="GO:0016757">
    <property type="term" value="F:glycosyltransferase activity"/>
    <property type="evidence" value="ECO:0007669"/>
    <property type="project" value="UniProtKB-KW"/>
</dbReference>
<keyword evidence="2" id="KW-0328">Glycosyltransferase</keyword>
<sequence>MKTLLSLLSKLFGLVLVALIIFVSFLQLTKPAVPSFESIQNHFENNFRSGITRWVPVDQISTELMHMTILGTNGFTPERKAGWSDGIAGSLCIERGSNNGLGYSNLAWRVTRAMIQTQSPISIADDSKSLLNKFSFCTSVADFDRAYTFNQLLEVYFNLSRYHSDIIGISTASQVLFQKPPMQLNIVESAIVTALAAAPYASEATITQNACNLLYASSYVPSPEQECSKLTTLVVRGFERARVFSRPAPASPAEPPVTAPANLL</sequence>
<dbReference type="InterPro" id="IPR001264">
    <property type="entry name" value="Glyco_trans_51"/>
</dbReference>
<organism evidence="2 3">
    <name type="scientific">Saezia sanguinis</name>
    <dbReference type="NCBI Taxonomy" id="1965230"/>
    <lineage>
        <taxon>Bacteria</taxon>
        <taxon>Pseudomonadati</taxon>
        <taxon>Pseudomonadota</taxon>
        <taxon>Betaproteobacteria</taxon>
        <taxon>Burkholderiales</taxon>
        <taxon>Saeziaceae</taxon>
        <taxon>Saezia</taxon>
    </lineage>
</organism>
<protein>
    <submittedName>
        <fullName evidence="2">Monofunctional biosynthetic peptidoglycan transglycosylase</fullName>
        <ecNumber evidence="2">2.4.2.-</ecNumber>
    </submittedName>
</protein>
<keyword evidence="3" id="KW-1185">Reference proteome</keyword>
<dbReference type="Pfam" id="PF00912">
    <property type="entry name" value="Transgly"/>
    <property type="match status" value="1"/>
</dbReference>
<dbReference type="Proteomes" id="UP000286947">
    <property type="component" value="Unassembled WGS sequence"/>
</dbReference>
<dbReference type="OrthoDB" id="3397599at2"/>